<gene>
    <name evidence="1" type="ORF">RC083_08990</name>
</gene>
<keyword evidence="2" id="KW-1185">Reference proteome</keyword>
<dbReference type="RefSeq" id="WP_309038879.1">
    <property type="nucleotide sequence ID" value="NZ_JAVIFY010000005.1"/>
</dbReference>
<reference evidence="1 2" key="1">
    <citation type="submission" date="2023-08" db="EMBL/GenBank/DDBJ databases">
        <title>Pseudoalteromonas haloplanktis LL1 genome.</title>
        <authorList>
            <person name="Wu S."/>
        </authorList>
    </citation>
    <scope>NUCLEOTIDE SEQUENCE [LARGE SCALE GENOMIC DNA]</scope>
    <source>
        <strain evidence="1 2">LL1</strain>
    </source>
</reference>
<dbReference type="InterPro" id="IPR050816">
    <property type="entry name" value="Flavin-dep_Halogenase_NPB"/>
</dbReference>
<dbReference type="PANTHER" id="PTHR43747">
    <property type="entry name" value="FAD-BINDING PROTEIN"/>
    <property type="match status" value="1"/>
</dbReference>
<name>A0ABU1BB60_PSEHA</name>
<dbReference type="Proteomes" id="UP001226574">
    <property type="component" value="Unassembled WGS sequence"/>
</dbReference>
<dbReference type="EMBL" id="JAVIFY010000005">
    <property type="protein sequence ID" value="MDQ9091725.1"/>
    <property type="molecule type" value="Genomic_DNA"/>
</dbReference>
<dbReference type="SUPFAM" id="SSF51905">
    <property type="entry name" value="FAD/NAD(P)-binding domain"/>
    <property type="match status" value="1"/>
</dbReference>
<evidence type="ECO:0000313" key="2">
    <source>
        <dbReference type="Proteomes" id="UP001226574"/>
    </source>
</evidence>
<organism evidence="1 2">
    <name type="scientific">Pseudoalteromonas haloplanktis</name>
    <name type="common">Alteromonas haloplanktis</name>
    <dbReference type="NCBI Taxonomy" id="228"/>
    <lineage>
        <taxon>Bacteria</taxon>
        <taxon>Pseudomonadati</taxon>
        <taxon>Pseudomonadota</taxon>
        <taxon>Gammaproteobacteria</taxon>
        <taxon>Alteromonadales</taxon>
        <taxon>Pseudoalteromonadaceae</taxon>
        <taxon>Pseudoalteromonas</taxon>
    </lineage>
</organism>
<evidence type="ECO:0000313" key="1">
    <source>
        <dbReference type="EMBL" id="MDQ9091725.1"/>
    </source>
</evidence>
<accession>A0ABU1BB60</accession>
<sequence length="509" mass="56656">MQLTQQPITKIVIAGGGTAGWLAAATLSYALKKQAVEITLIESDEIGTIGVGEATIPPLIAILESIGIDLADFIKHTQATFKLGIQFADWYNKGEAYFHPFGTLGRNIDGHDFYQCWLKAAAEGDSTPLMAHSPEAILAQHNKFFIPHEAHNTALGRARFALHLDAGLMARYLRRYAQNNGVKRIEGVITDVHQDNTGNISHLHVNQQYVTGEFFIDCSGFKGLLIEQTLHAGFDDWSDYLPCNRAVTVQTTHSKTISPYTVAKAQNAGWSWHIPLQHRMGNGYVFCDKYCTDQQAIDTLLANVTGELLTHPKVIAFKTGVRKQAWLKNCLSLGLAQGFIEPLESTAIHLVSKSLALFIKMFPDNSDTNQVIIDEFNRRIHQDYLEIRDFLVLHYCTTARSDTEFWQRCASMAIPQSLQQKLAIFKVAGTLTPAAEQLFQPTSWYAVLNGMQVMPSRYNPVLDSLDSNKLIQSLHQGSEAIAQAALTQPSHADFITRFCDAKEIYQKSA</sequence>
<protein>
    <submittedName>
        <fullName evidence="1">Tryptophan 7-halogenase</fullName>
    </submittedName>
</protein>
<dbReference type="InterPro" id="IPR033856">
    <property type="entry name" value="Trp_halogen"/>
</dbReference>
<dbReference type="InterPro" id="IPR006905">
    <property type="entry name" value="Flavin_halogenase"/>
</dbReference>
<dbReference type="Gene3D" id="3.50.50.60">
    <property type="entry name" value="FAD/NAD(P)-binding domain"/>
    <property type="match status" value="1"/>
</dbReference>
<dbReference type="PIRSF" id="PIRSF011396">
    <property type="entry name" value="Trp_halogenase"/>
    <property type="match status" value="1"/>
</dbReference>
<dbReference type="PANTHER" id="PTHR43747:SF4">
    <property type="entry name" value="FLAVIN-DEPENDENT TRYPTOPHAN HALOGENASE"/>
    <property type="match status" value="1"/>
</dbReference>
<dbReference type="InterPro" id="IPR036188">
    <property type="entry name" value="FAD/NAD-bd_sf"/>
</dbReference>
<proteinExistence type="predicted"/>
<dbReference type="Pfam" id="PF04820">
    <property type="entry name" value="Trp_halogenase"/>
    <property type="match status" value="1"/>
</dbReference>
<comment type="caution">
    <text evidence="1">The sequence shown here is derived from an EMBL/GenBank/DDBJ whole genome shotgun (WGS) entry which is preliminary data.</text>
</comment>